<accession>A0A1I1ILW2</accession>
<dbReference type="Gene3D" id="2.30.180.10">
    <property type="entry name" value="FAS1 domain"/>
    <property type="match status" value="1"/>
</dbReference>
<dbReference type="Gene3D" id="2.150.10.10">
    <property type="entry name" value="Serralysin-like metalloprotease, C-terminal"/>
    <property type="match status" value="1"/>
</dbReference>
<evidence type="ECO:0000256" key="3">
    <source>
        <dbReference type="ARBA" id="ARBA00022525"/>
    </source>
</evidence>
<dbReference type="STRING" id="441112.SAMN04488094_10441"/>
<evidence type="ECO:0000313" key="7">
    <source>
        <dbReference type="Proteomes" id="UP000198728"/>
    </source>
</evidence>
<dbReference type="SMART" id="SM00554">
    <property type="entry name" value="FAS1"/>
    <property type="match status" value="1"/>
</dbReference>
<dbReference type="InterPro" id="IPR036378">
    <property type="entry name" value="FAS1_dom_sf"/>
</dbReference>
<dbReference type="PANTHER" id="PTHR10900">
    <property type="entry name" value="PERIOSTIN-RELATED"/>
    <property type="match status" value="1"/>
</dbReference>
<evidence type="ECO:0000313" key="6">
    <source>
        <dbReference type="EMBL" id="SFC34230.1"/>
    </source>
</evidence>
<reference evidence="6 7" key="1">
    <citation type="submission" date="2016-10" db="EMBL/GenBank/DDBJ databases">
        <authorList>
            <person name="de Groot N.N."/>
        </authorList>
    </citation>
    <scope>NUCLEOTIDE SEQUENCE [LARGE SCALE GENOMIC DNA]</scope>
    <source>
        <strain evidence="6 7">DSM 19548</strain>
    </source>
</reference>
<dbReference type="PRINTS" id="PR00313">
    <property type="entry name" value="CABNDNGRPT"/>
</dbReference>
<dbReference type="InterPro" id="IPR050904">
    <property type="entry name" value="Adhesion/Biosynth-related"/>
</dbReference>
<dbReference type="InterPro" id="IPR013858">
    <property type="entry name" value="Peptidase_M10B_C"/>
</dbReference>
<proteinExistence type="predicted"/>
<dbReference type="SUPFAM" id="SSF82153">
    <property type="entry name" value="FAS1 domain"/>
    <property type="match status" value="1"/>
</dbReference>
<comment type="cofactor">
    <cofactor evidence="1">
        <name>Ca(2+)</name>
        <dbReference type="ChEBI" id="CHEBI:29108"/>
    </cofactor>
</comment>
<dbReference type="PROSITE" id="PS50213">
    <property type="entry name" value="FAS1"/>
    <property type="match status" value="1"/>
</dbReference>
<dbReference type="SUPFAM" id="SSF51120">
    <property type="entry name" value="beta-Roll"/>
    <property type="match status" value="1"/>
</dbReference>
<dbReference type="PANTHER" id="PTHR10900:SF77">
    <property type="entry name" value="FI19380P1"/>
    <property type="match status" value="1"/>
</dbReference>
<dbReference type="Pfam" id="PF00353">
    <property type="entry name" value="HemolysinCabind"/>
    <property type="match status" value="1"/>
</dbReference>
<dbReference type="AlphaFoldDB" id="A0A1I1ILW2"/>
<keyword evidence="4" id="KW-0677">Repeat</keyword>
<dbReference type="RefSeq" id="WP_177208303.1">
    <property type="nucleotide sequence ID" value="NZ_FOLG01000004.1"/>
</dbReference>
<gene>
    <name evidence="6" type="ORF">SAMN04488094_10441</name>
</gene>
<dbReference type="InterPro" id="IPR000782">
    <property type="entry name" value="FAS1_domain"/>
</dbReference>
<keyword evidence="7" id="KW-1185">Reference proteome</keyword>
<sequence length="349" mass="36500">MAKTITEIVLESGAPGEFDRNGSDFDILRDAVVAADLADALNDPSASLTVFAPIDEAFVGLANTLGYEEAHEKGAFRYIVESLTLLGNGDPIPLLTEVLTYHVAAGELDAADVLSSTRIPTLQGGRLRVDDGTTPPSLIDADVGVPNPGIIATDIAAENGVIHALDGVLLPLSVSGILSQRGTDLVIGDGASTVYETRGGNDYVSAGAGNDMVLAGRGNDVVLGRNGSDVLKGQLGADTLIGNKGSDQLNGNRGRDVVDGGRDNDQLRGGAGDDTFVFSKGYDRDVVIDFRNGQDVIDVRGTDIDTFGKLDDTFVDRAFGTVLDFGNGDRLVLLGVDQSRLDESDFIFA</sequence>
<organism evidence="6 7">
    <name type="scientific">Tropicimonas isoalkanivorans</name>
    <dbReference type="NCBI Taxonomy" id="441112"/>
    <lineage>
        <taxon>Bacteria</taxon>
        <taxon>Pseudomonadati</taxon>
        <taxon>Pseudomonadota</taxon>
        <taxon>Alphaproteobacteria</taxon>
        <taxon>Rhodobacterales</taxon>
        <taxon>Roseobacteraceae</taxon>
        <taxon>Tropicimonas</taxon>
    </lineage>
</organism>
<feature type="domain" description="FAS1" evidence="5">
    <location>
        <begin position="12"/>
        <end position="169"/>
    </location>
</feature>
<dbReference type="InterPro" id="IPR001343">
    <property type="entry name" value="Hemolysn_Ca-bd"/>
</dbReference>
<dbReference type="GO" id="GO:0005509">
    <property type="term" value="F:calcium ion binding"/>
    <property type="evidence" value="ECO:0007669"/>
    <property type="project" value="InterPro"/>
</dbReference>
<dbReference type="GO" id="GO:0005615">
    <property type="term" value="C:extracellular space"/>
    <property type="evidence" value="ECO:0007669"/>
    <property type="project" value="InterPro"/>
</dbReference>
<dbReference type="Pfam" id="PF02469">
    <property type="entry name" value="Fasciclin"/>
    <property type="match status" value="1"/>
</dbReference>
<comment type="subcellular location">
    <subcellularLocation>
        <location evidence="2">Secreted</location>
    </subcellularLocation>
</comment>
<evidence type="ECO:0000256" key="1">
    <source>
        <dbReference type="ARBA" id="ARBA00001913"/>
    </source>
</evidence>
<protein>
    <submittedName>
        <fullName evidence="6">Hemolysin-type calcium-binding repeat-containing protein</fullName>
    </submittedName>
</protein>
<dbReference type="Proteomes" id="UP000198728">
    <property type="component" value="Unassembled WGS sequence"/>
</dbReference>
<evidence type="ECO:0000256" key="2">
    <source>
        <dbReference type="ARBA" id="ARBA00004613"/>
    </source>
</evidence>
<evidence type="ECO:0000256" key="4">
    <source>
        <dbReference type="ARBA" id="ARBA00022737"/>
    </source>
</evidence>
<dbReference type="EMBL" id="FOLG01000004">
    <property type="protein sequence ID" value="SFC34230.1"/>
    <property type="molecule type" value="Genomic_DNA"/>
</dbReference>
<name>A0A1I1ILW2_9RHOB</name>
<dbReference type="InterPro" id="IPR011049">
    <property type="entry name" value="Serralysin-like_metalloprot_C"/>
</dbReference>
<keyword evidence="3" id="KW-0964">Secreted</keyword>
<dbReference type="Pfam" id="PF08548">
    <property type="entry name" value="Peptidase_M10_C"/>
    <property type="match status" value="1"/>
</dbReference>
<evidence type="ECO:0000259" key="5">
    <source>
        <dbReference type="PROSITE" id="PS50213"/>
    </source>
</evidence>